<evidence type="ECO:0000313" key="8">
    <source>
        <dbReference type="EMBL" id="WAJ71129.1"/>
    </source>
</evidence>
<feature type="domain" description="Methyltransferase small" evidence="6">
    <location>
        <begin position="217"/>
        <end position="387"/>
    </location>
</feature>
<dbReference type="PROSITE" id="PS00092">
    <property type="entry name" value="N6_MTASE"/>
    <property type="match status" value="1"/>
</dbReference>
<reference evidence="8" key="1">
    <citation type="submission" date="2022-10" db="EMBL/GenBank/DDBJ databases">
        <title>Catenovulum adriacola sp. nov. isolated in the Harbour of Susak.</title>
        <authorList>
            <person name="Schoch T."/>
            <person name="Reich S.J."/>
            <person name="Stoeferle S."/>
            <person name="Flaiz M."/>
            <person name="Kazda M."/>
            <person name="Riedel C.U."/>
            <person name="Duerre P."/>
        </authorList>
    </citation>
    <scope>NUCLEOTIDE SEQUENCE</scope>
    <source>
        <strain evidence="8">TS8</strain>
    </source>
</reference>
<keyword evidence="2" id="KW-0698">rRNA processing</keyword>
<keyword evidence="5" id="KW-0949">S-adenosyl-L-methionine</keyword>
<protein>
    <submittedName>
        <fullName evidence="8">Methyltransferase</fullName>
    </submittedName>
</protein>
<feature type="domain" description="RlmG N-terminal" evidence="7">
    <location>
        <begin position="21"/>
        <end position="197"/>
    </location>
</feature>
<dbReference type="Gene3D" id="3.40.50.150">
    <property type="entry name" value="Vaccinia Virus protein VP39"/>
    <property type="match status" value="2"/>
</dbReference>
<evidence type="ECO:0000256" key="1">
    <source>
        <dbReference type="ARBA" id="ARBA00022490"/>
    </source>
</evidence>
<evidence type="ECO:0000313" key="9">
    <source>
        <dbReference type="Proteomes" id="UP001163726"/>
    </source>
</evidence>
<dbReference type="PIRSF" id="PIRSF037565">
    <property type="entry name" value="RRNA_m2G_Mtase_RsmD_prd"/>
    <property type="match status" value="1"/>
</dbReference>
<sequence length="390" mass="43717">MQNNLPQNNHQLQLDGLPSRLSKSELTLWRYPKQAVHSPLQAWDNADILLAKTADKILAIDDAPKNLAIINDQFGAICCLLSDYNLDIYQDSKIGRLATIENLKNNQCASVSQQFKNNLAELNSLDLVLIKIPKNLDYLEGILAYLHQNAPEHCQVIASAKANHVNKSVVKLFNRYFNQVNVSLAEKKARTINAQQKQKSPYSSFTPWLNWQTETGLQITNAANVFSRSSLDIGAAFMLTHLPLAKDKTVIDLACGNGVLGLHLIEQQPSRLIFSDESFQAIESAEKNVLKNHPDYYSNCQFVWQDCLSEQADESADLIICNPPFHQQHTITTHIAQQMFSDALRVLKPTGELIIVGNRHLGYHKTLTDLFGQCSIVASNQKFVIIKATK</sequence>
<evidence type="ECO:0000256" key="4">
    <source>
        <dbReference type="ARBA" id="ARBA00022679"/>
    </source>
</evidence>
<keyword evidence="3 8" id="KW-0489">Methyltransferase</keyword>
<dbReference type="InterPro" id="IPR029063">
    <property type="entry name" value="SAM-dependent_MTases_sf"/>
</dbReference>
<keyword evidence="1" id="KW-0963">Cytoplasm</keyword>
<dbReference type="PANTHER" id="PTHR47816:SF5">
    <property type="entry name" value="RIBOSOMAL RNA LARGE SUBUNIT METHYLTRANSFERASE G"/>
    <property type="match status" value="1"/>
</dbReference>
<keyword evidence="9" id="KW-1185">Reference proteome</keyword>
<organism evidence="8 9">
    <name type="scientific">Catenovulum adriaticum</name>
    <dbReference type="NCBI Taxonomy" id="2984846"/>
    <lineage>
        <taxon>Bacteria</taxon>
        <taxon>Pseudomonadati</taxon>
        <taxon>Pseudomonadota</taxon>
        <taxon>Gammaproteobacteria</taxon>
        <taxon>Alteromonadales</taxon>
        <taxon>Alteromonadaceae</taxon>
        <taxon>Catenovulum</taxon>
    </lineage>
</organism>
<dbReference type="GO" id="GO:0032259">
    <property type="term" value="P:methylation"/>
    <property type="evidence" value="ECO:0007669"/>
    <property type="project" value="UniProtKB-KW"/>
</dbReference>
<name>A0ABY7ANJ6_9ALTE</name>
<dbReference type="InterPro" id="IPR017237">
    <property type="entry name" value="RLMG"/>
</dbReference>
<evidence type="ECO:0000259" key="6">
    <source>
        <dbReference type="Pfam" id="PF05175"/>
    </source>
</evidence>
<dbReference type="InterPro" id="IPR007848">
    <property type="entry name" value="Small_mtfrase_dom"/>
</dbReference>
<dbReference type="PANTHER" id="PTHR47816">
    <property type="entry name" value="RIBOSOMAL RNA SMALL SUBUNIT METHYLTRANSFERASE C"/>
    <property type="match status" value="1"/>
</dbReference>
<keyword evidence="4" id="KW-0808">Transferase</keyword>
<dbReference type="Pfam" id="PF26049">
    <property type="entry name" value="RLMG_N"/>
    <property type="match status" value="1"/>
</dbReference>
<dbReference type="GO" id="GO:0008168">
    <property type="term" value="F:methyltransferase activity"/>
    <property type="evidence" value="ECO:0007669"/>
    <property type="project" value="UniProtKB-KW"/>
</dbReference>
<evidence type="ECO:0000256" key="2">
    <source>
        <dbReference type="ARBA" id="ARBA00022552"/>
    </source>
</evidence>
<dbReference type="InterPro" id="IPR002052">
    <property type="entry name" value="DNA_methylase_N6_adenine_CS"/>
</dbReference>
<dbReference type="Proteomes" id="UP001163726">
    <property type="component" value="Chromosome"/>
</dbReference>
<evidence type="ECO:0000259" key="7">
    <source>
        <dbReference type="Pfam" id="PF26049"/>
    </source>
</evidence>
<dbReference type="CDD" id="cd02440">
    <property type="entry name" value="AdoMet_MTases"/>
    <property type="match status" value="1"/>
</dbReference>
<gene>
    <name evidence="8" type="ORF">OLW01_04795</name>
</gene>
<proteinExistence type="predicted"/>
<dbReference type="Pfam" id="PF05175">
    <property type="entry name" value="MTS"/>
    <property type="match status" value="1"/>
</dbReference>
<dbReference type="SUPFAM" id="SSF53335">
    <property type="entry name" value="S-adenosyl-L-methionine-dependent methyltransferases"/>
    <property type="match status" value="1"/>
</dbReference>
<dbReference type="EMBL" id="CP109965">
    <property type="protein sequence ID" value="WAJ71129.1"/>
    <property type="molecule type" value="Genomic_DNA"/>
</dbReference>
<evidence type="ECO:0000256" key="3">
    <source>
        <dbReference type="ARBA" id="ARBA00022603"/>
    </source>
</evidence>
<dbReference type="InterPro" id="IPR058679">
    <property type="entry name" value="RlmG_N"/>
</dbReference>
<evidence type="ECO:0000256" key="5">
    <source>
        <dbReference type="ARBA" id="ARBA00022691"/>
    </source>
</evidence>
<accession>A0ABY7ANJ6</accession>
<dbReference type="InterPro" id="IPR046977">
    <property type="entry name" value="RsmC/RlmG"/>
</dbReference>
<dbReference type="RefSeq" id="WP_268075593.1">
    <property type="nucleotide sequence ID" value="NZ_CP109965.1"/>
</dbReference>